<dbReference type="EMBL" id="CAJQZP010001007">
    <property type="protein sequence ID" value="CAG5007815.1"/>
    <property type="molecule type" value="Genomic_DNA"/>
</dbReference>
<evidence type="ECO:0000313" key="3">
    <source>
        <dbReference type="Proteomes" id="UP000691718"/>
    </source>
</evidence>
<dbReference type="Proteomes" id="UP000691718">
    <property type="component" value="Unassembled WGS sequence"/>
</dbReference>
<organism evidence="2 3">
    <name type="scientific">Parnassius apollo</name>
    <name type="common">Apollo butterfly</name>
    <name type="synonym">Papilio apollo</name>
    <dbReference type="NCBI Taxonomy" id="110799"/>
    <lineage>
        <taxon>Eukaryota</taxon>
        <taxon>Metazoa</taxon>
        <taxon>Ecdysozoa</taxon>
        <taxon>Arthropoda</taxon>
        <taxon>Hexapoda</taxon>
        <taxon>Insecta</taxon>
        <taxon>Pterygota</taxon>
        <taxon>Neoptera</taxon>
        <taxon>Endopterygota</taxon>
        <taxon>Lepidoptera</taxon>
        <taxon>Glossata</taxon>
        <taxon>Ditrysia</taxon>
        <taxon>Papilionoidea</taxon>
        <taxon>Papilionidae</taxon>
        <taxon>Parnassiinae</taxon>
        <taxon>Parnassini</taxon>
        <taxon>Parnassius</taxon>
        <taxon>Parnassius</taxon>
    </lineage>
</organism>
<dbReference type="OrthoDB" id="7480125at2759"/>
<comment type="caution">
    <text evidence="2">The sequence shown here is derived from an EMBL/GenBank/DDBJ whole genome shotgun (WGS) entry which is preliminary data.</text>
</comment>
<evidence type="ECO:0000313" key="2">
    <source>
        <dbReference type="EMBL" id="CAG5007815.1"/>
    </source>
</evidence>
<accession>A0A8S3X8T8</accession>
<evidence type="ECO:0000256" key="1">
    <source>
        <dbReference type="SAM" id="Coils"/>
    </source>
</evidence>
<name>A0A8S3X8T8_PARAO</name>
<dbReference type="AlphaFoldDB" id="A0A8S3X8T8"/>
<reference evidence="2" key="1">
    <citation type="submission" date="2021-04" db="EMBL/GenBank/DDBJ databases">
        <authorList>
            <person name="Tunstrom K."/>
        </authorList>
    </citation>
    <scope>NUCLEOTIDE SEQUENCE</scope>
</reference>
<sequence>MNFKIDEQIREYNLLKDRFVDTETELRKLRDTLKVVQKKASKVDELEAQIKTLEQKNEQLKNCLNKNQPTKERNETVKEIRKETLSFAKVLTQNEKQVLSKNQPVNKDNNKDKRVVACVAMKPTCNIETAAESFDKEQLSTDNTENKMETSKKKGSWITVQKKKYPERQVLRGGNTGTGNIQAEKELEVRAAEPLVPPDPHHPPLAIVVQRGRARYGGQPAPAPLLAETFRAFAIKSLLIYLILEDFVQSNPDYQILYFTETWLSPEKLELIHLTDYQVAASYCRTSRTGGGVCILLKTRTDTFNRLSSSRIVL</sequence>
<protein>
    <submittedName>
        <fullName evidence="2">(apollo) hypothetical protein</fullName>
    </submittedName>
</protein>
<proteinExistence type="predicted"/>
<keyword evidence="1" id="KW-0175">Coiled coil</keyword>
<keyword evidence="3" id="KW-1185">Reference proteome</keyword>
<feature type="coiled-coil region" evidence="1">
    <location>
        <begin position="12"/>
        <end position="66"/>
    </location>
</feature>
<gene>
    <name evidence="2" type="ORF">PAPOLLO_LOCUS14969</name>
</gene>